<proteinExistence type="predicted"/>
<reference evidence="1" key="1">
    <citation type="journal article" date="2014" name="Int. J. Syst. Evol. Microbiol.">
        <title>Complete genome sequence of Corynebacterium casei LMG S-19264T (=DSM 44701T), isolated from a smear-ripened cheese.</title>
        <authorList>
            <consortium name="US DOE Joint Genome Institute (JGI-PGF)"/>
            <person name="Walter F."/>
            <person name="Albersmeier A."/>
            <person name="Kalinowski J."/>
            <person name="Ruckert C."/>
        </authorList>
    </citation>
    <scope>NUCLEOTIDE SEQUENCE</scope>
    <source>
        <strain evidence="1">JCM 4386</strain>
    </source>
</reference>
<accession>A0A918G2H4</accession>
<gene>
    <name evidence="1" type="ORF">GCM10010269_64340</name>
</gene>
<protein>
    <submittedName>
        <fullName evidence="1">Uncharacterized protein</fullName>
    </submittedName>
</protein>
<evidence type="ECO:0000313" key="2">
    <source>
        <dbReference type="Proteomes" id="UP000606194"/>
    </source>
</evidence>
<sequence>MPAAEALVGRTEGRGDLPYDFHVLHADQGRAGAGAEHAGGGFVVVSERHSDAGGGEGCDGEEAAVLDVGPAGDIEDGGHY</sequence>
<name>A0A918G2H4_9ACTN</name>
<comment type="caution">
    <text evidence="1">The sequence shown here is derived from an EMBL/GenBank/DDBJ whole genome shotgun (WGS) entry which is preliminary data.</text>
</comment>
<dbReference type="AlphaFoldDB" id="A0A918G2H4"/>
<dbReference type="EMBL" id="BMTL01000032">
    <property type="protein sequence ID" value="GGS16226.1"/>
    <property type="molecule type" value="Genomic_DNA"/>
</dbReference>
<evidence type="ECO:0000313" key="1">
    <source>
        <dbReference type="EMBL" id="GGS16226.1"/>
    </source>
</evidence>
<dbReference type="Proteomes" id="UP000606194">
    <property type="component" value="Unassembled WGS sequence"/>
</dbReference>
<reference evidence="1" key="2">
    <citation type="submission" date="2020-09" db="EMBL/GenBank/DDBJ databases">
        <authorList>
            <person name="Sun Q."/>
            <person name="Ohkuma M."/>
        </authorList>
    </citation>
    <scope>NUCLEOTIDE SEQUENCE</scope>
    <source>
        <strain evidence="1">JCM 4386</strain>
    </source>
</reference>
<organism evidence="1 2">
    <name type="scientific">Streptomyces humidus</name>
    <dbReference type="NCBI Taxonomy" id="52259"/>
    <lineage>
        <taxon>Bacteria</taxon>
        <taxon>Bacillati</taxon>
        <taxon>Actinomycetota</taxon>
        <taxon>Actinomycetes</taxon>
        <taxon>Kitasatosporales</taxon>
        <taxon>Streptomycetaceae</taxon>
        <taxon>Streptomyces</taxon>
    </lineage>
</organism>
<keyword evidence="2" id="KW-1185">Reference proteome</keyword>